<sequence>MNRQSNIIHEPCTLVYTLLDCSIIPFNDFELLVRSLHNYMVEAIIPNPDLQNVHVKLNYQASVANAQAKLADLQSIVAVTKLSSFVKENEFPRLEQLRRRFGIGTGDQTAGGVQPIPYRAPPKPRQSRGRGRPKCFAPRSAPYTVSHQDSEQSVDTAPQYEDNQGFEASHTVDIYTESP</sequence>
<proteinExistence type="predicted"/>
<protein>
    <submittedName>
        <fullName evidence="2">Uncharacterized protein</fullName>
    </submittedName>
</protein>
<feature type="compositionally biased region" description="Polar residues" evidence="1">
    <location>
        <begin position="143"/>
        <end position="156"/>
    </location>
</feature>
<evidence type="ECO:0000256" key="1">
    <source>
        <dbReference type="SAM" id="MobiDB-lite"/>
    </source>
</evidence>
<reference evidence="2" key="1">
    <citation type="submission" date="2019-12" db="EMBL/GenBank/DDBJ databases">
        <title>Viral genomes from plants on the riverside of the ancient canal in Zhenjiang city, China.</title>
        <authorList>
            <person name="Lu X."/>
            <person name="Yang X.S."/>
            <person name="Zhang W."/>
        </authorList>
    </citation>
    <scope>NUCLEOTIDE SEQUENCE</scope>
    <source>
        <strain evidence="2">Pt106-den-1contig_Contig4 Copy</strain>
    </source>
</reference>
<feature type="region of interest" description="Disordered" evidence="1">
    <location>
        <begin position="104"/>
        <end position="179"/>
    </location>
</feature>
<accession>A0A6M9BR34</accession>
<organism evidence="2">
    <name type="scientific">Sonchus arvensis parvo-like virus</name>
    <dbReference type="NCBI Taxonomy" id="2739861"/>
    <lineage>
        <taxon>Viruses</taxon>
        <taxon>Monodnaviria</taxon>
        <taxon>Shotokuvirae</taxon>
        <taxon>Cossaviricota</taxon>
        <taxon>Quintoviricetes</taxon>
        <taxon>Piccovirales</taxon>
        <taxon>Parvoviridae</taxon>
    </lineage>
</organism>
<dbReference type="EMBL" id="MN832443">
    <property type="protein sequence ID" value="QKK82937.1"/>
    <property type="molecule type" value="Genomic_DNA"/>
</dbReference>
<evidence type="ECO:0000313" key="2">
    <source>
        <dbReference type="EMBL" id="QKK82937.1"/>
    </source>
</evidence>
<name>A0A6M9BR34_9VIRU</name>